<reference evidence="4" key="1">
    <citation type="submission" date="2025-08" db="UniProtKB">
        <authorList>
            <consortium name="RefSeq"/>
        </authorList>
    </citation>
    <scope>IDENTIFICATION</scope>
    <source>
        <tissue evidence="4">Whole sample</tissue>
    </source>
</reference>
<protein>
    <submittedName>
        <fullName evidence="4">Uncharacterized protein LOC111137778</fullName>
    </submittedName>
</protein>
<proteinExistence type="predicted"/>
<dbReference type="Proteomes" id="UP000694844">
    <property type="component" value="Chromosome 5"/>
</dbReference>
<evidence type="ECO:0000256" key="1">
    <source>
        <dbReference type="SAM" id="MobiDB-lite"/>
    </source>
</evidence>
<evidence type="ECO:0000313" key="3">
    <source>
        <dbReference type="Proteomes" id="UP000694844"/>
    </source>
</evidence>
<dbReference type="RefSeq" id="XP_022345132.1">
    <property type="nucleotide sequence ID" value="XM_022489424.1"/>
</dbReference>
<name>A0A8B8EYX3_CRAVI</name>
<feature type="signal peptide" evidence="2">
    <location>
        <begin position="1"/>
        <end position="19"/>
    </location>
</feature>
<feature type="compositionally biased region" description="Low complexity" evidence="1">
    <location>
        <begin position="45"/>
        <end position="61"/>
    </location>
</feature>
<evidence type="ECO:0000256" key="2">
    <source>
        <dbReference type="SAM" id="SignalP"/>
    </source>
</evidence>
<dbReference type="AlphaFoldDB" id="A0A8B8EYX3"/>
<accession>A0A8B8EYX3</accession>
<evidence type="ECO:0000313" key="4">
    <source>
        <dbReference type="RefSeq" id="XP_022345132.1"/>
    </source>
</evidence>
<dbReference type="GeneID" id="111137778"/>
<feature type="compositionally biased region" description="Acidic residues" evidence="1">
    <location>
        <begin position="412"/>
        <end position="421"/>
    </location>
</feature>
<feature type="chain" id="PRO_5034538211" evidence="2">
    <location>
        <begin position="20"/>
        <end position="429"/>
    </location>
</feature>
<dbReference type="KEGG" id="cvn:111137778"/>
<feature type="region of interest" description="Disordered" evidence="1">
    <location>
        <begin position="376"/>
        <end position="429"/>
    </location>
</feature>
<keyword evidence="2" id="KW-0732">Signal</keyword>
<organism evidence="3 4">
    <name type="scientific">Crassostrea virginica</name>
    <name type="common">Eastern oyster</name>
    <dbReference type="NCBI Taxonomy" id="6565"/>
    <lineage>
        <taxon>Eukaryota</taxon>
        <taxon>Metazoa</taxon>
        <taxon>Spiralia</taxon>
        <taxon>Lophotrochozoa</taxon>
        <taxon>Mollusca</taxon>
        <taxon>Bivalvia</taxon>
        <taxon>Autobranchia</taxon>
        <taxon>Pteriomorphia</taxon>
        <taxon>Ostreida</taxon>
        <taxon>Ostreoidea</taxon>
        <taxon>Ostreidae</taxon>
        <taxon>Crassostrea</taxon>
    </lineage>
</organism>
<feature type="region of interest" description="Disordered" evidence="1">
    <location>
        <begin position="42"/>
        <end position="75"/>
    </location>
</feature>
<gene>
    <name evidence="4" type="primary">LOC111137778</name>
</gene>
<dbReference type="OrthoDB" id="6157880at2759"/>
<keyword evidence="3" id="KW-1185">Reference proteome</keyword>
<sequence length="429" mass="49379">MHCLKFLVVFLAVLQGSLSRRTTDDDDLRAVVEGLERLAERGLLRPRGGPSSNPRRPGDGSMDFTKPPKGPGGFKDKSWKQWEYLNNYYGQFPRGEYTWEMPLDMDYFRDLAYAWYSTGFPNGASDRMKAFSNITTEILNSHFQCATMKINQMVFYVLKEREGVMMADEDNSMYTLVRRVLESHVTDTQTREMLSKKIVSRSHSFMFQTIMNQVKIFQFKGFAKILKRMKRFMSTTKTTWTAEEFYTKMNNLMEKTEFNLECPNVDDLWLFHKKISILFQKRFAGTWHFRKAEYWVTKVLKSYMTSDPAPVVQQILAVYKGYVAGAIRKFEEVEGHMKSGNTADILQFVSQFLSSDQLAYLRSIFDDLGGDEGSFTDSADVTDFPGVTDSPDVTDFPGDTDDTDTEGSGQNEIDDEDDDKDADNNPEYN</sequence>